<evidence type="ECO:0000256" key="1">
    <source>
        <dbReference type="ARBA" id="ARBA00009369"/>
    </source>
</evidence>
<dbReference type="AlphaFoldDB" id="A0A9D1ET74"/>
<keyword evidence="6" id="KW-0175">Coiled coil</keyword>
<evidence type="ECO:0000256" key="5">
    <source>
        <dbReference type="PIRNR" id="PIRNR038471"/>
    </source>
</evidence>
<dbReference type="PANTHER" id="PTHR34138:SF1">
    <property type="entry name" value="CELL SHAPE-DETERMINING PROTEIN MREC"/>
    <property type="match status" value="1"/>
</dbReference>
<comment type="caution">
    <text evidence="9">The sequence shown here is derived from an EMBL/GenBank/DDBJ whole genome shotgun (WGS) entry which is preliminary data.</text>
</comment>
<keyword evidence="3 5" id="KW-0133">Cell shape</keyword>
<evidence type="ECO:0000259" key="8">
    <source>
        <dbReference type="Pfam" id="PF04085"/>
    </source>
</evidence>
<dbReference type="InterPro" id="IPR007221">
    <property type="entry name" value="MreC"/>
</dbReference>
<dbReference type="Proteomes" id="UP000823935">
    <property type="component" value="Unassembled WGS sequence"/>
</dbReference>
<reference evidence="9" key="2">
    <citation type="journal article" date="2021" name="PeerJ">
        <title>Extensive microbial diversity within the chicken gut microbiome revealed by metagenomics and culture.</title>
        <authorList>
            <person name="Gilroy R."/>
            <person name="Ravi A."/>
            <person name="Getino M."/>
            <person name="Pursley I."/>
            <person name="Horton D.L."/>
            <person name="Alikhan N.F."/>
            <person name="Baker D."/>
            <person name="Gharbi K."/>
            <person name="Hall N."/>
            <person name="Watson M."/>
            <person name="Adriaenssens E.M."/>
            <person name="Foster-Nyarko E."/>
            <person name="Jarju S."/>
            <person name="Secka A."/>
            <person name="Antonio M."/>
            <person name="Oren A."/>
            <person name="Chaudhuri R.R."/>
            <person name="La Ragione R."/>
            <person name="Hildebrand F."/>
            <person name="Pallen M.J."/>
        </authorList>
    </citation>
    <scope>NUCLEOTIDE SEQUENCE</scope>
    <source>
        <strain evidence="9">CHK190-19873</strain>
    </source>
</reference>
<comment type="function">
    <text evidence="5">Involved in formation and maintenance of cell shape.</text>
</comment>
<dbReference type="PIRSF" id="PIRSF038471">
    <property type="entry name" value="MreC"/>
    <property type="match status" value="1"/>
</dbReference>
<feature type="coiled-coil region" evidence="6">
    <location>
        <begin position="71"/>
        <end position="108"/>
    </location>
</feature>
<dbReference type="Pfam" id="PF04085">
    <property type="entry name" value="MreC"/>
    <property type="match status" value="1"/>
</dbReference>
<feature type="domain" description="Rod shape-determining protein MreC beta-barrel core" evidence="8">
    <location>
        <begin position="125"/>
        <end position="275"/>
    </location>
</feature>
<organism evidence="9 10">
    <name type="scientific">Candidatus Limivivens intestinipullorum</name>
    <dbReference type="NCBI Taxonomy" id="2840858"/>
    <lineage>
        <taxon>Bacteria</taxon>
        <taxon>Bacillati</taxon>
        <taxon>Bacillota</taxon>
        <taxon>Clostridia</taxon>
        <taxon>Lachnospirales</taxon>
        <taxon>Lachnospiraceae</taxon>
        <taxon>Lachnospiraceae incertae sedis</taxon>
        <taxon>Candidatus Limivivens</taxon>
    </lineage>
</organism>
<gene>
    <name evidence="9" type="primary">mreC</name>
    <name evidence="9" type="ORF">IAB44_09820</name>
</gene>
<dbReference type="PANTHER" id="PTHR34138">
    <property type="entry name" value="CELL SHAPE-DETERMINING PROTEIN MREC"/>
    <property type="match status" value="1"/>
</dbReference>
<name>A0A9D1ET74_9FIRM</name>
<reference evidence="9" key="1">
    <citation type="submission" date="2020-10" db="EMBL/GenBank/DDBJ databases">
        <authorList>
            <person name="Gilroy R."/>
        </authorList>
    </citation>
    <scope>NUCLEOTIDE SEQUENCE</scope>
    <source>
        <strain evidence="9">CHK190-19873</strain>
    </source>
</reference>
<dbReference type="Gene3D" id="2.40.10.350">
    <property type="entry name" value="Rod shape-determining protein MreC, domain 2"/>
    <property type="match status" value="1"/>
</dbReference>
<dbReference type="Gene3D" id="2.40.10.340">
    <property type="entry name" value="Rod shape-determining protein MreC, domain 1"/>
    <property type="match status" value="1"/>
</dbReference>
<feature type="region of interest" description="Disordered" evidence="7">
    <location>
        <begin position="287"/>
        <end position="329"/>
    </location>
</feature>
<evidence type="ECO:0000256" key="4">
    <source>
        <dbReference type="ARBA" id="ARBA00032089"/>
    </source>
</evidence>
<evidence type="ECO:0000256" key="7">
    <source>
        <dbReference type="SAM" id="MobiDB-lite"/>
    </source>
</evidence>
<evidence type="ECO:0000256" key="6">
    <source>
        <dbReference type="SAM" id="Coils"/>
    </source>
</evidence>
<feature type="compositionally biased region" description="Low complexity" evidence="7">
    <location>
        <begin position="304"/>
        <end position="329"/>
    </location>
</feature>
<sequence length="329" mass="35955">MNKKSNDSKRSKVIFVILCVLCCGLIFLTMATDMSTGPLKYVAGYVITPIQKGLNEVGNWIADRGNYFQDSVTLTSENQELRERVETLTSENSELLEDQEELQRLRELLDLSEEYSDYEKIGAKITARGTSNWFNVFTIDKGTNDGVQVDCNVIADGGLVGIVTDVGPNWATVRSIIDDSSNVSAMVTKTSDTCIIAGDLRLIDEGKINLVQLTDTADLVTVGDKVVTSDVSSRYLPGILIGYISEISMDSNNLTKSGYITPVVDFLHLREVLVILDLKSTAGADSLENQQETETDMIVQTEGETSQTGEAQSESQQTETTASETAAMQ</sequence>
<evidence type="ECO:0000313" key="10">
    <source>
        <dbReference type="Proteomes" id="UP000823935"/>
    </source>
</evidence>
<accession>A0A9D1ET74</accession>
<evidence type="ECO:0000256" key="3">
    <source>
        <dbReference type="ARBA" id="ARBA00022960"/>
    </source>
</evidence>
<evidence type="ECO:0000256" key="2">
    <source>
        <dbReference type="ARBA" id="ARBA00013855"/>
    </source>
</evidence>
<dbReference type="InterPro" id="IPR042177">
    <property type="entry name" value="Cell/Rod_1"/>
</dbReference>
<protein>
    <recommendedName>
        <fullName evidence="2 5">Cell shape-determining protein MreC</fullName>
    </recommendedName>
    <alternativeName>
        <fullName evidence="4 5">Cell shape protein MreC</fullName>
    </alternativeName>
</protein>
<dbReference type="EMBL" id="DVIQ01000058">
    <property type="protein sequence ID" value="HIS31825.1"/>
    <property type="molecule type" value="Genomic_DNA"/>
</dbReference>
<proteinExistence type="inferred from homology"/>
<dbReference type="GO" id="GO:0008360">
    <property type="term" value="P:regulation of cell shape"/>
    <property type="evidence" value="ECO:0007669"/>
    <property type="project" value="UniProtKB-KW"/>
</dbReference>
<comment type="similarity">
    <text evidence="1 5">Belongs to the MreC family.</text>
</comment>
<dbReference type="GO" id="GO:0005886">
    <property type="term" value="C:plasma membrane"/>
    <property type="evidence" value="ECO:0007669"/>
    <property type="project" value="TreeGrafter"/>
</dbReference>
<dbReference type="NCBIfam" id="TIGR00219">
    <property type="entry name" value="mreC"/>
    <property type="match status" value="1"/>
</dbReference>
<dbReference type="InterPro" id="IPR055342">
    <property type="entry name" value="MreC_beta-barrel_core"/>
</dbReference>
<evidence type="ECO:0000313" key="9">
    <source>
        <dbReference type="EMBL" id="HIS31825.1"/>
    </source>
</evidence>
<dbReference type="InterPro" id="IPR042175">
    <property type="entry name" value="Cell/Rod_MreC_2"/>
</dbReference>